<dbReference type="Pfam" id="PF06240">
    <property type="entry name" value="COXG"/>
    <property type="match status" value="1"/>
</dbReference>
<dbReference type="InterPro" id="IPR023393">
    <property type="entry name" value="START-like_dom_sf"/>
</dbReference>
<accession>A0ABQ3VCG8</accession>
<dbReference type="EMBL" id="BNJJ01000002">
    <property type="protein sequence ID" value="GHO82891.1"/>
    <property type="molecule type" value="Genomic_DNA"/>
</dbReference>
<dbReference type="PANTHER" id="PTHR38588">
    <property type="entry name" value="BLL0334 PROTEIN"/>
    <property type="match status" value="1"/>
</dbReference>
<comment type="caution">
    <text evidence="1">The sequence shown here is derived from an EMBL/GenBank/DDBJ whole genome shotgun (WGS) entry which is preliminary data.</text>
</comment>
<dbReference type="InterPro" id="IPR010419">
    <property type="entry name" value="CO_DH_gsu"/>
</dbReference>
<organism evidence="1 2">
    <name type="scientific">Dictyobacter formicarum</name>
    <dbReference type="NCBI Taxonomy" id="2778368"/>
    <lineage>
        <taxon>Bacteria</taxon>
        <taxon>Bacillati</taxon>
        <taxon>Chloroflexota</taxon>
        <taxon>Ktedonobacteria</taxon>
        <taxon>Ktedonobacterales</taxon>
        <taxon>Dictyobacteraceae</taxon>
        <taxon>Dictyobacter</taxon>
    </lineage>
</organism>
<name>A0ABQ3VCG8_9CHLR</name>
<dbReference type="PANTHER" id="PTHR38588:SF1">
    <property type="entry name" value="BLL0334 PROTEIN"/>
    <property type="match status" value="1"/>
</dbReference>
<dbReference type="Gene3D" id="3.30.530.20">
    <property type="match status" value="1"/>
</dbReference>
<sequence length="144" mass="15308">MKLSGTHKFNASSVQVFNAILNPEVLKASIPGANSVRYENPNTLYVEITTSLPGLRGPYGLSLNIVRRQDPSDLELQLLRQGKGGSINAVAQISLVDEADGALLTYNGNAELEGPIAIASNPLGQGIVKSSLSSFFKNLEKNIA</sequence>
<evidence type="ECO:0000313" key="1">
    <source>
        <dbReference type="EMBL" id="GHO82891.1"/>
    </source>
</evidence>
<dbReference type="Proteomes" id="UP000635565">
    <property type="component" value="Unassembled WGS sequence"/>
</dbReference>
<dbReference type="RefSeq" id="WP_201360529.1">
    <property type="nucleotide sequence ID" value="NZ_BNJJ01000002.1"/>
</dbReference>
<evidence type="ECO:0000313" key="2">
    <source>
        <dbReference type="Proteomes" id="UP000635565"/>
    </source>
</evidence>
<dbReference type="SUPFAM" id="SSF55961">
    <property type="entry name" value="Bet v1-like"/>
    <property type="match status" value="1"/>
</dbReference>
<keyword evidence="2" id="KW-1185">Reference proteome</keyword>
<gene>
    <name evidence="1" type="ORF">KSZ_08970</name>
</gene>
<protein>
    <submittedName>
        <fullName evidence="1">Carbon monoxide dehydrogenase</fullName>
    </submittedName>
</protein>
<proteinExistence type="predicted"/>
<reference evidence="1 2" key="1">
    <citation type="journal article" date="2021" name="Int. J. Syst. Evol. Microbiol.">
        <title>Reticulibacter mediterranei gen. nov., sp. nov., within the new family Reticulibacteraceae fam. nov., and Ktedonospora formicarum gen. nov., sp. nov., Ktedonobacter robiniae sp. nov., Dictyobacter formicarum sp. nov. and Dictyobacter arantiisoli sp. nov., belonging to the class Ktedonobacteria.</title>
        <authorList>
            <person name="Yabe S."/>
            <person name="Zheng Y."/>
            <person name="Wang C.M."/>
            <person name="Sakai Y."/>
            <person name="Abe K."/>
            <person name="Yokota A."/>
            <person name="Donadio S."/>
            <person name="Cavaletti L."/>
            <person name="Monciardini P."/>
        </authorList>
    </citation>
    <scope>NUCLEOTIDE SEQUENCE [LARGE SCALE GENOMIC DNA]</scope>
    <source>
        <strain evidence="1 2">SOSP1-9</strain>
    </source>
</reference>